<dbReference type="AlphaFoldDB" id="A0A5C5G8U4"/>
<dbReference type="PANTHER" id="PTHR36973:SF4">
    <property type="entry name" value="NODULATION PROTEIN"/>
    <property type="match status" value="1"/>
</dbReference>
<keyword evidence="2" id="KW-0489">Methyltransferase</keyword>
<dbReference type="GO" id="GO:0032259">
    <property type="term" value="P:methylation"/>
    <property type="evidence" value="ECO:0007669"/>
    <property type="project" value="UniProtKB-KW"/>
</dbReference>
<feature type="domain" description="Methyltransferase FkbM" evidence="1">
    <location>
        <begin position="87"/>
        <end position="238"/>
    </location>
</feature>
<accession>A0A5C5G8U4</accession>
<dbReference type="Proteomes" id="UP000314011">
    <property type="component" value="Unassembled WGS sequence"/>
</dbReference>
<sequence length="258" mass="28569">MKRALRKYGYYSRSIVTLLTGLRAPLSTIALFLVPSRVVPTTITLRRTGLSFEVREPMDAWVVKETCLDRDYFRDFAEPAPDWRILDIGAGLGDFTVLAASLAPDGVVHAYEPFADSFALLGRNLRRNGITTATIHNEAAAARDGTRALLPGRARAGMQVFGPGEGIEATSLARILDRLPGRRCDFMKIDCEGGEFDLILNGADQLHRVDRIALEYHEALTNHTSDELIACLRSEGFVVRRARNPVHANTGFLFAERP</sequence>
<evidence type="ECO:0000313" key="2">
    <source>
        <dbReference type="EMBL" id="TNY31135.1"/>
    </source>
</evidence>
<keyword evidence="3" id="KW-1185">Reference proteome</keyword>
<keyword evidence="2" id="KW-0808">Transferase</keyword>
<dbReference type="EMBL" id="VFFF01000002">
    <property type="protein sequence ID" value="TNY31135.1"/>
    <property type="molecule type" value="Genomic_DNA"/>
</dbReference>
<evidence type="ECO:0000259" key="1">
    <source>
        <dbReference type="Pfam" id="PF05050"/>
    </source>
</evidence>
<dbReference type="NCBIfam" id="TIGR01444">
    <property type="entry name" value="fkbM_fam"/>
    <property type="match status" value="1"/>
</dbReference>
<dbReference type="InterPro" id="IPR053188">
    <property type="entry name" value="FkbM_Methyltransferase"/>
</dbReference>
<proteinExistence type="predicted"/>
<dbReference type="InterPro" id="IPR029063">
    <property type="entry name" value="SAM-dependent_MTases_sf"/>
</dbReference>
<protein>
    <submittedName>
        <fullName evidence="2">FkbM family methyltransferase</fullName>
    </submittedName>
</protein>
<dbReference type="Pfam" id="PF05050">
    <property type="entry name" value="Methyltransf_21"/>
    <property type="match status" value="1"/>
</dbReference>
<comment type="caution">
    <text evidence="2">The sequence shown here is derived from an EMBL/GenBank/DDBJ whole genome shotgun (WGS) entry which is preliminary data.</text>
</comment>
<evidence type="ECO:0000313" key="3">
    <source>
        <dbReference type="Proteomes" id="UP000314011"/>
    </source>
</evidence>
<dbReference type="OrthoDB" id="4104638at2"/>
<name>A0A5C5G8U4_9RHOB</name>
<dbReference type="PANTHER" id="PTHR36973">
    <property type="entry name" value="SLL1456 PROTEIN-RELATED"/>
    <property type="match status" value="1"/>
</dbReference>
<dbReference type="RefSeq" id="WP_140195855.1">
    <property type="nucleotide sequence ID" value="NZ_CP065915.1"/>
</dbReference>
<organism evidence="2 3">
    <name type="scientific">Pelagovum pacificum</name>
    <dbReference type="NCBI Taxonomy" id="2588711"/>
    <lineage>
        <taxon>Bacteria</taxon>
        <taxon>Pseudomonadati</taxon>
        <taxon>Pseudomonadota</taxon>
        <taxon>Alphaproteobacteria</taxon>
        <taxon>Rhodobacterales</taxon>
        <taxon>Paracoccaceae</taxon>
        <taxon>Pelagovum</taxon>
    </lineage>
</organism>
<reference evidence="2 3" key="1">
    <citation type="submission" date="2019-06" db="EMBL/GenBank/DDBJ databases">
        <title>Genome of new Rhodobacteraceae sp. SM1903.</title>
        <authorList>
            <person name="Ren X."/>
        </authorList>
    </citation>
    <scope>NUCLEOTIDE SEQUENCE [LARGE SCALE GENOMIC DNA]</scope>
    <source>
        <strain evidence="2 3">SM1903</strain>
    </source>
</reference>
<dbReference type="SUPFAM" id="SSF53335">
    <property type="entry name" value="S-adenosyl-L-methionine-dependent methyltransferases"/>
    <property type="match status" value="1"/>
</dbReference>
<gene>
    <name evidence="2" type="ORF">FHY64_13960</name>
</gene>
<dbReference type="InterPro" id="IPR006342">
    <property type="entry name" value="FkbM_mtfrase"/>
</dbReference>
<dbReference type="GO" id="GO:0008171">
    <property type="term" value="F:O-methyltransferase activity"/>
    <property type="evidence" value="ECO:0007669"/>
    <property type="project" value="TreeGrafter"/>
</dbReference>
<dbReference type="Gene3D" id="3.40.50.150">
    <property type="entry name" value="Vaccinia Virus protein VP39"/>
    <property type="match status" value="1"/>
</dbReference>